<reference evidence="1" key="2">
    <citation type="journal article" date="2022" name="New Phytol.">
        <title>Evolutionary transition to the ectomycorrhizal habit in the genomes of a hyperdiverse lineage of mushroom-forming fungi.</title>
        <authorList>
            <person name="Looney B."/>
            <person name="Miyauchi S."/>
            <person name="Morin E."/>
            <person name="Drula E."/>
            <person name="Courty P.E."/>
            <person name="Kohler A."/>
            <person name="Kuo A."/>
            <person name="LaButti K."/>
            <person name="Pangilinan J."/>
            <person name="Lipzen A."/>
            <person name="Riley R."/>
            <person name="Andreopoulos W."/>
            <person name="He G."/>
            <person name="Johnson J."/>
            <person name="Nolan M."/>
            <person name="Tritt A."/>
            <person name="Barry K.W."/>
            <person name="Grigoriev I.V."/>
            <person name="Nagy L.G."/>
            <person name="Hibbett D."/>
            <person name="Henrissat B."/>
            <person name="Matheny P.B."/>
            <person name="Labbe J."/>
            <person name="Martin F.M."/>
        </authorList>
    </citation>
    <scope>NUCLEOTIDE SEQUENCE</scope>
    <source>
        <strain evidence="1">EC-137</strain>
    </source>
</reference>
<evidence type="ECO:0000313" key="1">
    <source>
        <dbReference type="EMBL" id="KAI0030513.1"/>
    </source>
</evidence>
<protein>
    <submittedName>
        <fullName evidence="1">Uncharacterized protein</fullName>
    </submittedName>
</protein>
<dbReference type="Proteomes" id="UP000814128">
    <property type="component" value="Unassembled WGS sequence"/>
</dbReference>
<comment type="caution">
    <text evidence="1">The sequence shown here is derived from an EMBL/GenBank/DDBJ whole genome shotgun (WGS) entry which is preliminary data.</text>
</comment>
<organism evidence="1 2">
    <name type="scientific">Vararia minispora EC-137</name>
    <dbReference type="NCBI Taxonomy" id="1314806"/>
    <lineage>
        <taxon>Eukaryota</taxon>
        <taxon>Fungi</taxon>
        <taxon>Dikarya</taxon>
        <taxon>Basidiomycota</taxon>
        <taxon>Agaricomycotina</taxon>
        <taxon>Agaricomycetes</taxon>
        <taxon>Russulales</taxon>
        <taxon>Lachnocladiaceae</taxon>
        <taxon>Vararia</taxon>
    </lineage>
</organism>
<keyword evidence="2" id="KW-1185">Reference proteome</keyword>
<accession>A0ACB8QFZ4</accession>
<sequence length="387" mass="42470">MDDTGIKSDIGAMLVQAPMPELRHLEIGPDSFASKLDLHRLSLAAPLLTTLRLWDSISVTPLECTQMTLHRLTRLEFYGTRDVNRTTPISWDVVTIASLLPALEVIAFKNMFPPSPRPKSIEPAHLAKGLKIIFLDTDHSSDSVVTLDECLIHPSAKRHVVLRGLDTASTISILRCAFANICVRPRGEATHDFQEGGASFAKGESFQPRPVGSFLVGLTVTRPTDAFAMHLAPNGFSNDEGGYVIYMWNVAHHLAHVLACIPLDGLQSFVFKDNANARLPWEYLKHSPTLAAVAINGISAEGFVRTLEKRPGTFVSLRRLAMSGCPTFDNDALPTRLSSALKKRKELGLPGLELLGVPETKGKDIAPLFRTVASNVRVERPMYSSNF</sequence>
<name>A0ACB8QFZ4_9AGAM</name>
<proteinExistence type="predicted"/>
<evidence type="ECO:0000313" key="2">
    <source>
        <dbReference type="Proteomes" id="UP000814128"/>
    </source>
</evidence>
<gene>
    <name evidence="1" type="ORF">K488DRAFT_72140</name>
</gene>
<dbReference type="EMBL" id="MU273618">
    <property type="protein sequence ID" value="KAI0030513.1"/>
    <property type="molecule type" value="Genomic_DNA"/>
</dbReference>
<reference evidence="1" key="1">
    <citation type="submission" date="2021-02" db="EMBL/GenBank/DDBJ databases">
        <authorList>
            <consortium name="DOE Joint Genome Institute"/>
            <person name="Ahrendt S."/>
            <person name="Looney B.P."/>
            <person name="Miyauchi S."/>
            <person name="Morin E."/>
            <person name="Drula E."/>
            <person name="Courty P.E."/>
            <person name="Chicoki N."/>
            <person name="Fauchery L."/>
            <person name="Kohler A."/>
            <person name="Kuo A."/>
            <person name="Labutti K."/>
            <person name="Pangilinan J."/>
            <person name="Lipzen A."/>
            <person name="Riley R."/>
            <person name="Andreopoulos W."/>
            <person name="He G."/>
            <person name="Johnson J."/>
            <person name="Barry K.W."/>
            <person name="Grigoriev I.V."/>
            <person name="Nagy L."/>
            <person name="Hibbett D."/>
            <person name="Henrissat B."/>
            <person name="Matheny P.B."/>
            <person name="Labbe J."/>
            <person name="Martin F."/>
        </authorList>
    </citation>
    <scope>NUCLEOTIDE SEQUENCE</scope>
    <source>
        <strain evidence="1">EC-137</strain>
    </source>
</reference>